<feature type="domain" description="Spondin-like TSP1" evidence="4">
    <location>
        <begin position="100"/>
        <end position="154"/>
    </location>
</feature>
<evidence type="ECO:0000256" key="1">
    <source>
        <dbReference type="ARBA" id="ARBA00022729"/>
    </source>
</evidence>
<dbReference type="InterPro" id="IPR036383">
    <property type="entry name" value="TSP1_rpt_sf"/>
</dbReference>
<dbReference type="SMART" id="SM00209">
    <property type="entry name" value="TSP1"/>
    <property type="match status" value="1"/>
</dbReference>
<evidence type="ECO:0000313" key="6">
    <source>
        <dbReference type="Proteomes" id="UP000673691"/>
    </source>
</evidence>
<gene>
    <name evidence="5" type="ORF">BJ554DRAFT_1170</name>
</gene>
<name>A0A8H7ZSG0_9FUNG</name>
<organism evidence="5 6">
    <name type="scientific">Olpidium bornovanus</name>
    <dbReference type="NCBI Taxonomy" id="278681"/>
    <lineage>
        <taxon>Eukaryota</taxon>
        <taxon>Fungi</taxon>
        <taxon>Fungi incertae sedis</taxon>
        <taxon>Olpidiomycota</taxon>
        <taxon>Olpidiomycotina</taxon>
        <taxon>Olpidiomycetes</taxon>
        <taxon>Olpidiales</taxon>
        <taxon>Olpidiaceae</taxon>
        <taxon>Olpidium</taxon>
    </lineage>
</organism>
<evidence type="ECO:0000259" key="4">
    <source>
        <dbReference type="Pfam" id="PF19028"/>
    </source>
</evidence>
<protein>
    <recommendedName>
        <fullName evidence="4">Spondin-like TSP1 domain-containing protein</fullName>
    </recommendedName>
</protein>
<evidence type="ECO:0000256" key="2">
    <source>
        <dbReference type="ARBA" id="ARBA00023157"/>
    </source>
</evidence>
<dbReference type="InterPro" id="IPR044004">
    <property type="entry name" value="TSP1_spondin_dom"/>
</dbReference>
<sequence>MGDAKAASRWDGGFVVVWDTLDADGDGYAVFGQAFGANGDREGPETAVNVQTSGSQSLPSVAVTGPELFVVAWSSELQDPDGTTGVYGRVMQFCPTGRDCQLSSWSEWTVCSVACGGGTQWRSRTVLEEGRAPGLTCDQAGPLIETQTCNTASCLPPADGVNCSTQWCYQDNCYVQLPGTYTRPELFAKCTALSTCNGGGATSPKSCVVEVNNPGEQAFLVQNVLPMFGSGYVWTSNLNGGPGNDGVCTIMGPTGALIIPGTGGLGVNFGLCEVPRPTLCPPLVDGQ</sequence>
<dbReference type="PROSITE" id="PS50092">
    <property type="entry name" value="TSP1"/>
    <property type="match status" value="1"/>
</dbReference>
<keyword evidence="2" id="KW-1015">Disulfide bond</keyword>
<proteinExistence type="predicted"/>
<comment type="caution">
    <text evidence="5">The sequence shown here is derived from an EMBL/GenBank/DDBJ whole genome shotgun (WGS) entry which is preliminary data.</text>
</comment>
<dbReference type="EMBL" id="JAEFCI010008260">
    <property type="protein sequence ID" value="KAG5458579.1"/>
    <property type="molecule type" value="Genomic_DNA"/>
</dbReference>
<dbReference type="Gene3D" id="2.20.100.10">
    <property type="entry name" value="Thrombospondin type-1 (TSP1) repeat"/>
    <property type="match status" value="1"/>
</dbReference>
<keyword evidence="1" id="KW-0732">Signal</keyword>
<evidence type="ECO:0000313" key="5">
    <source>
        <dbReference type="EMBL" id="KAG5458579.1"/>
    </source>
</evidence>
<dbReference type="InterPro" id="IPR000884">
    <property type="entry name" value="TSP1_rpt"/>
</dbReference>
<dbReference type="AlphaFoldDB" id="A0A8H7ZSG0"/>
<keyword evidence="3" id="KW-0325">Glycoprotein</keyword>
<dbReference type="OrthoDB" id="4473401at2759"/>
<keyword evidence="6" id="KW-1185">Reference proteome</keyword>
<dbReference type="Pfam" id="PF19028">
    <property type="entry name" value="TSP1_spondin"/>
    <property type="match status" value="1"/>
</dbReference>
<accession>A0A8H7ZSG0</accession>
<dbReference type="Proteomes" id="UP000673691">
    <property type="component" value="Unassembled WGS sequence"/>
</dbReference>
<evidence type="ECO:0000256" key="3">
    <source>
        <dbReference type="ARBA" id="ARBA00023180"/>
    </source>
</evidence>
<reference evidence="5 6" key="1">
    <citation type="journal article" name="Sci. Rep.">
        <title>Genome-scale phylogenetic analyses confirm Olpidium as the closest living zoosporic fungus to the non-flagellated, terrestrial fungi.</title>
        <authorList>
            <person name="Chang Y."/>
            <person name="Rochon D."/>
            <person name="Sekimoto S."/>
            <person name="Wang Y."/>
            <person name="Chovatia M."/>
            <person name="Sandor L."/>
            <person name="Salamov A."/>
            <person name="Grigoriev I.V."/>
            <person name="Stajich J.E."/>
            <person name="Spatafora J.W."/>
        </authorList>
    </citation>
    <scope>NUCLEOTIDE SEQUENCE [LARGE SCALE GENOMIC DNA]</scope>
    <source>
        <strain evidence="5">S191</strain>
    </source>
</reference>
<dbReference type="SUPFAM" id="SSF82895">
    <property type="entry name" value="TSP-1 type 1 repeat"/>
    <property type="match status" value="1"/>
</dbReference>